<comment type="caution">
    <text evidence="9">The sequence shown here is derived from an EMBL/GenBank/DDBJ whole genome shotgun (WGS) entry which is preliminary data.</text>
</comment>
<evidence type="ECO:0000256" key="2">
    <source>
        <dbReference type="ARBA" id="ARBA00022475"/>
    </source>
</evidence>
<feature type="transmembrane region" description="Helical" evidence="7">
    <location>
        <begin position="169"/>
        <end position="190"/>
    </location>
</feature>
<evidence type="ECO:0000259" key="8">
    <source>
        <dbReference type="Pfam" id="PF06808"/>
    </source>
</evidence>
<evidence type="ECO:0000256" key="1">
    <source>
        <dbReference type="ARBA" id="ARBA00004429"/>
    </source>
</evidence>
<dbReference type="PIRSF" id="PIRSF006066">
    <property type="entry name" value="HI0050"/>
    <property type="match status" value="1"/>
</dbReference>
<comment type="subcellular location">
    <subcellularLocation>
        <location evidence="1">Cell inner membrane</location>
        <topology evidence="1">Multi-pass membrane protein</topology>
    </subcellularLocation>
</comment>
<dbReference type="PANTHER" id="PTHR33362">
    <property type="entry name" value="SIALIC ACID TRAP TRANSPORTER PERMEASE PROTEIN SIAT-RELATED"/>
    <property type="match status" value="1"/>
</dbReference>
<feature type="domain" description="TRAP C4-dicarboxylate transport system permease DctM subunit" evidence="8">
    <location>
        <begin position="8"/>
        <end position="429"/>
    </location>
</feature>
<evidence type="ECO:0000313" key="9">
    <source>
        <dbReference type="EMBL" id="MBP2381532.1"/>
    </source>
</evidence>
<evidence type="ECO:0000313" key="10">
    <source>
        <dbReference type="Proteomes" id="UP001519290"/>
    </source>
</evidence>
<keyword evidence="5 7" id="KW-1133">Transmembrane helix</keyword>
<dbReference type="PANTHER" id="PTHR33362:SF2">
    <property type="entry name" value="TRAP TRANSPORTER LARGE PERMEASE PROTEIN"/>
    <property type="match status" value="1"/>
</dbReference>
<feature type="transmembrane region" description="Helical" evidence="7">
    <location>
        <begin position="46"/>
        <end position="64"/>
    </location>
</feature>
<evidence type="ECO:0000256" key="7">
    <source>
        <dbReference type="SAM" id="Phobius"/>
    </source>
</evidence>
<dbReference type="NCBIfam" id="TIGR00786">
    <property type="entry name" value="dctM"/>
    <property type="match status" value="1"/>
</dbReference>
<dbReference type="Proteomes" id="UP001519290">
    <property type="component" value="Unassembled WGS sequence"/>
</dbReference>
<feature type="transmembrane region" description="Helical" evidence="7">
    <location>
        <begin position="254"/>
        <end position="273"/>
    </location>
</feature>
<dbReference type="RefSeq" id="WP_209900767.1">
    <property type="nucleotide sequence ID" value="NZ_BAAAJW010000002.1"/>
</dbReference>
<feature type="transmembrane region" description="Helical" evidence="7">
    <location>
        <begin position="7"/>
        <end position="34"/>
    </location>
</feature>
<protein>
    <submittedName>
        <fullName evidence="9">Tripartite ATP-independent transporter DctM subunit</fullName>
    </submittedName>
</protein>
<evidence type="ECO:0000256" key="5">
    <source>
        <dbReference type="ARBA" id="ARBA00022989"/>
    </source>
</evidence>
<dbReference type="InterPro" id="IPR010656">
    <property type="entry name" value="DctM"/>
</dbReference>
<organism evidence="9 10">
    <name type="scientific">Brachybacterium sacelli</name>
    <dbReference type="NCBI Taxonomy" id="173364"/>
    <lineage>
        <taxon>Bacteria</taxon>
        <taxon>Bacillati</taxon>
        <taxon>Actinomycetota</taxon>
        <taxon>Actinomycetes</taxon>
        <taxon>Micrococcales</taxon>
        <taxon>Dermabacteraceae</taxon>
        <taxon>Brachybacterium</taxon>
    </lineage>
</organism>
<feature type="transmembrane region" description="Helical" evidence="7">
    <location>
        <begin position="408"/>
        <end position="433"/>
    </location>
</feature>
<gene>
    <name evidence="9" type="ORF">JOF43_001489</name>
</gene>
<keyword evidence="2" id="KW-1003">Cell membrane</keyword>
<name>A0ABS4WZ94_9MICO</name>
<accession>A0ABS4WZ94</accession>
<reference evidence="9 10" key="1">
    <citation type="submission" date="2021-03" db="EMBL/GenBank/DDBJ databases">
        <title>Sequencing the genomes of 1000 actinobacteria strains.</title>
        <authorList>
            <person name="Klenk H.-P."/>
        </authorList>
    </citation>
    <scope>NUCLEOTIDE SEQUENCE [LARGE SCALE GENOMIC DNA]</scope>
    <source>
        <strain evidence="9 10">DSM 14566</strain>
    </source>
</reference>
<evidence type="ECO:0000256" key="6">
    <source>
        <dbReference type="ARBA" id="ARBA00023136"/>
    </source>
</evidence>
<dbReference type="InterPro" id="IPR004681">
    <property type="entry name" value="TRAP_DctM"/>
</dbReference>
<feature type="transmembrane region" description="Helical" evidence="7">
    <location>
        <begin position="326"/>
        <end position="356"/>
    </location>
</feature>
<evidence type="ECO:0000256" key="4">
    <source>
        <dbReference type="ARBA" id="ARBA00022692"/>
    </source>
</evidence>
<keyword evidence="4 7" id="KW-0812">Transmembrane</keyword>
<proteinExistence type="predicted"/>
<dbReference type="EMBL" id="JAGIOD010000001">
    <property type="protein sequence ID" value="MBP2381532.1"/>
    <property type="molecule type" value="Genomic_DNA"/>
</dbReference>
<dbReference type="Pfam" id="PF06808">
    <property type="entry name" value="DctM"/>
    <property type="match status" value="1"/>
</dbReference>
<evidence type="ECO:0000256" key="3">
    <source>
        <dbReference type="ARBA" id="ARBA00022519"/>
    </source>
</evidence>
<feature type="transmembrane region" description="Helical" evidence="7">
    <location>
        <begin position="285"/>
        <end position="306"/>
    </location>
</feature>
<feature type="transmembrane region" description="Helical" evidence="7">
    <location>
        <begin position="231"/>
        <end position="248"/>
    </location>
</feature>
<feature type="transmembrane region" description="Helical" evidence="7">
    <location>
        <begin position="133"/>
        <end position="157"/>
    </location>
</feature>
<sequence length="434" mass="45367">MIIGLVILFLIIVLLLGLPIGLAFALAALVGVVFTDLPLASLGGTAYPAVATIPLLAIPFFILAGEMMNRGRLIDRLVDLADRALFWLPERIGHVTVVASAFLGAMTGSSVATVAAVGTAVGKRMTRMGYKKGYVGALTASSGLLGVLIPPSIPLIVYGAAVGVSVSDLFLATIIPGIVMVIAFMAVHAITGPRAQVATASSGSVGESSPRLREAAGDALRGFPRTLWRSLPALALPVVILGGIYSGLTTATEAAAVAGLYALIVILVGRMVTPGQVPSIFYKSALSAGAILVIIAFTAAFNRLVTLMRVPQSLAESVTDFTSSPMVFLILVNILLFLVGMFMETNAAVLLMAPLLFPSAMSLGIDPVHFGIILVTNIEIGLITPPLAANVFVAARTTDIPLPQMLPYIWRFLVAAIAVLLLITYVPALSLWWQ</sequence>
<feature type="transmembrane region" description="Helical" evidence="7">
    <location>
        <begin position="368"/>
        <end position="388"/>
    </location>
</feature>
<keyword evidence="10" id="KW-1185">Reference proteome</keyword>
<keyword evidence="3" id="KW-0997">Cell inner membrane</keyword>
<keyword evidence="6 7" id="KW-0472">Membrane</keyword>